<name>A0A0G9H2M5_9GAMM</name>
<dbReference type="PATRIC" id="fig|1440762.4.peg.1871"/>
<evidence type="ECO:0000313" key="2">
    <source>
        <dbReference type="Proteomes" id="UP000035481"/>
    </source>
</evidence>
<accession>A0A0G9H2M5</accession>
<protein>
    <submittedName>
        <fullName evidence="1">Uncharacterized protein</fullName>
    </submittedName>
</protein>
<gene>
    <name evidence="1" type="ORF">Y882_11855</name>
</gene>
<evidence type="ECO:0000313" key="1">
    <source>
        <dbReference type="EMBL" id="KLD63454.1"/>
    </source>
</evidence>
<sequence>MDVKPQTTSQVRAALRELAAKRPASVDELAHVQRGSLLLRLHIQSHGLGTEMPEIAWHFLSDADIRYRSPDYGLAQTEGLLSALDLWQQQEER</sequence>
<comment type="caution">
    <text evidence="1">The sequence shown here is derived from an EMBL/GenBank/DDBJ whole genome shotgun (WGS) entry which is preliminary data.</text>
</comment>
<reference evidence="1 2" key="1">
    <citation type="journal article" date="2015" name="Antonie Van Leeuwenhoek">
        <title>A phylogenomic and molecular marker based taxonomic framework for the order Xanthomonadales: proposal to transfer the families Algiphilaceae and Solimonadaceae to the order Nevskiales ord. nov. and to create a new family within the order Xanthomonadales, the family Rhodanobacteraceae fam. nov., containing the genus Rhodanobacter and its closest relatives.</title>
        <authorList>
            <person name="Naushad S."/>
            <person name="Adeolu M."/>
            <person name="Wong S."/>
            <person name="Sohail M."/>
            <person name="Schellhorn H.E."/>
            <person name="Gupta R.S."/>
        </authorList>
    </citation>
    <scope>NUCLEOTIDE SEQUENCE [LARGE SCALE GENOMIC DNA]</scope>
    <source>
        <strain evidence="1 2">DSM 16301</strain>
    </source>
</reference>
<proteinExistence type="predicted"/>
<dbReference type="Proteomes" id="UP000035481">
    <property type="component" value="Unassembled WGS sequence"/>
</dbReference>
<dbReference type="AlphaFoldDB" id="A0A0G9H2M5"/>
<dbReference type="EMBL" id="JPLA01000028">
    <property type="protein sequence ID" value="KLD63454.1"/>
    <property type="molecule type" value="Genomic_DNA"/>
</dbReference>
<organism evidence="1 2">
    <name type="scientific">Dyella japonica DSM 16301</name>
    <dbReference type="NCBI Taxonomy" id="1440762"/>
    <lineage>
        <taxon>Bacteria</taxon>
        <taxon>Pseudomonadati</taxon>
        <taxon>Pseudomonadota</taxon>
        <taxon>Gammaproteobacteria</taxon>
        <taxon>Lysobacterales</taxon>
        <taxon>Rhodanobacteraceae</taxon>
        <taxon>Dyella</taxon>
    </lineage>
</organism>